<proteinExistence type="predicted"/>
<gene>
    <name evidence="1" type="ORF">U9M48_043835</name>
</gene>
<protein>
    <submittedName>
        <fullName evidence="1">Uncharacterized protein</fullName>
    </submittedName>
</protein>
<sequence length="129" mass="14439">MTKTNNTGWAFPCKLGLIPHHLGPKPPGAPLPSPSPDERVRARRLAAIFRAVCRRRLLRPTAAVTMDSWEEELKRFLLEEEEDDDELFFIIVPAVLLGLHEEKKAKHTSSLPECLLESCDEGGNKLALS</sequence>
<keyword evidence="2" id="KW-1185">Reference proteome</keyword>
<dbReference type="AlphaFoldDB" id="A0AAQ3XHJ0"/>
<evidence type="ECO:0000313" key="2">
    <source>
        <dbReference type="Proteomes" id="UP001341281"/>
    </source>
</evidence>
<name>A0AAQ3XHJ0_PASNO</name>
<evidence type="ECO:0000313" key="1">
    <source>
        <dbReference type="EMBL" id="WVZ98380.1"/>
    </source>
</evidence>
<accession>A0AAQ3XHJ0</accession>
<dbReference type="Proteomes" id="UP001341281">
    <property type="component" value="Chromosome 10"/>
</dbReference>
<reference evidence="1 2" key="1">
    <citation type="submission" date="2024-02" db="EMBL/GenBank/DDBJ databases">
        <title>High-quality chromosome-scale genome assembly of Pensacola bahiagrass (Paspalum notatum Flugge var. saurae).</title>
        <authorList>
            <person name="Vega J.M."/>
            <person name="Podio M."/>
            <person name="Orjuela J."/>
            <person name="Siena L.A."/>
            <person name="Pessino S.C."/>
            <person name="Combes M.C."/>
            <person name="Mariac C."/>
            <person name="Albertini E."/>
            <person name="Pupilli F."/>
            <person name="Ortiz J.P.A."/>
            <person name="Leblanc O."/>
        </authorList>
    </citation>
    <scope>NUCLEOTIDE SEQUENCE [LARGE SCALE GENOMIC DNA]</scope>
    <source>
        <strain evidence="1">R1</strain>
        <tissue evidence="1">Leaf</tissue>
    </source>
</reference>
<dbReference type="EMBL" id="CP144754">
    <property type="protein sequence ID" value="WVZ98380.1"/>
    <property type="molecule type" value="Genomic_DNA"/>
</dbReference>
<organism evidence="1 2">
    <name type="scientific">Paspalum notatum var. saurae</name>
    <dbReference type="NCBI Taxonomy" id="547442"/>
    <lineage>
        <taxon>Eukaryota</taxon>
        <taxon>Viridiplantae</taxon>
        <taxon>Streptophyta</taxon>
        <taxon>Embryophyta</taxon>
        <taxon>Tracheophyta</taxon>
        <taxon>Spermatophyta</taxon>
        <taxon>Magnoliopsida</taxon>
        <taxon>Liliopsida</taxon>
        <taxon>Poales</taxon>
        <taxon>Poaceae</taxon>
        <taxon>PACMAD clade</taxon>
        <taxon>Panicoideae</taxon>
        <taxon>Andropogonodae</taxon>
        <taxon>Paspaleae</taxon>
        <taxon>Paspalinae</taxon>
        <taxon>Paspalum</taxon>
    </lineage>
</organism>